<gene>
    <name evidence="2" type="primary">Dere\GG11586</name>
    <name evidence="2" type="ORF">Dere_GG11586</name>
</gene>
<proteinExistence type="predicted"/>
<sequence>MSASGNSCCSTSGCCPECRGYQQDYEHLPVPRLLHQQPPPPLNQNPQQKQEHQQGSCITTLQQTTATTSNCLYGNCLMPATANTSSYVSNIGTEQPLLTMQHCHSHCNMQHSNNTGGSNKASAIYNNIPAQSMIFVPFMLPMQHPQQQQQQPHLHMQPPLPPPEDCKPLLQAKSVPPPPQPPPMLTHFQAMMQPPPKPPSPMMPPQRFGCPPPSRQPATPPLPATYRVQSLKSAAAAAVSAYQRLGQNSREVSDIYTKWLAVNVEYL</sequence>
<dbReference type="OrthoDB" id="439808at2759"/>
<dbReference type="Proteomes" id="UP000008711">
    <property type="component" value="Unassembled WGS sequence"/>
</dbReference>
<dbReference type="AlphaFoldDB" id="B3P5U5"/>
<dbReference type="EMBL" id="CH954182">
    <property type="protein sequence ID" value="EDV53345.1"/>
    <property type="molecule type" value="Genomic_DNA"/>
</dbReference>
<dbReference type="HOGENOM" id="CLU_050288_0_0_1"/>
<keyword evidence="3" id="KW-1185">Reference proteome</keyword>
<dbReference type="OMA" id="HCHSHCN"/>
<feature type="region of interest" description="Disordered" evidence="1">
    <location>
        <begin position="145"/>
        <end position="167"/>
    </location>
</feature>
<evidence type="ECO:0000313" key="2">
    <source>
        <dbReference type="EMBL" id="EDV53345.1"/>
    </source>
</evidence>
<name>B3P5U5_DROER</name>
<evidence type="ECO:0000256" key="1">
    <source>
        <dbReference type="SAM" id="MobiDB-lite"/>
    </source>
</evidence>
<accession>B3P5U5</accession>
<dbReference type="PhylomeDB" id="B3P5U5"/>
<evidence type="ECO:0000313" key="3">
    <source>
        <dbReference type="Proteomes" id="UP000008711"/>
    </source>
</evidence>
<feature type="region of interest" description="Disordered" evidence="1">
    <location>
        <begin position="32"/>
        <end position="56"/>
    </location>
</feature>
<reference evidence="2 3" key="2">
    <citation type="journal article" date="2008" name="Bioinformatics">
        <title>Assembly reconciliation.</title>
        <authorList>
            <person name="Zimin A.V."/>
            <person name="Smith D.R."/>
            <person name="Sutton G."/>
            <person name="Yorke J.A."/>
        </authorList>
    </citation>
    <scope>NUCLEOTIDE SEQUENCE [LARGE SCALE GENOMIC DNA]</scope>
    <source>
        <strain evidence="2 3">TSC#14021-0224.01</strain>
    </source>
</reference>
<organism evidence="2 3">
    <name type="scientific">Drosophila erecta</name>
    <name type="common">Fruit fly</name>
    <dbReference type="NCBI Taxonomy" id="7220"/>
    <lineage>
        <taxon>Eukaryota</taxon>
        <taxon>Metazoa</taxon>
        <taxon>Ecdysozoa</taxon>
        <taxon>Arthropoda</taxon>
        <taxon>Hexapoda</taxon>
        <taxon>Insecta</taxon>
        <taxon>Pterygota</taxon>
        <taxon>Neoptera</taxon>
        <taxon>Endopterygota</taxon>
        <taxon>Diptera</taxon>
        <taxon>Brachycera</taxon>
        <taxon>Muscomorpha</taxon>
        <taxon>Ephydroidea</taxon>
        <taxon>Drosophilidae</taxon>
        <taxon>Drosophila</taxon>
        <taxon>Sophophora</taxon>
    </lineage>
</organism>
<protein>
    <submittedName>
        <fullName evidence="2">GG11586</fullName>
    </submittedName>
</protein>
<feature type="compositionally biased region" description="Low complexity" evidence="1">
    <location>
        <begin position="145"/>
        <end position="157"/>
    </location>
</feature>
<reference evidence="2 3" key="1">
    <citation type="journal article" date="2007" name="Nature">
        <title>Evolution of genes and genomes on the Drosophila phylogeny.</title>
        <authorList>
            <consortium name="Drosophila 12 Genomes Consortium"/>
            <person name="Clark A.G."/>
            <person name="Eisen M.B."/>
            <person name="Smith D.R."/>
            <person name="Bergman C.M."/>
            <person name="Oliver B."/>
            <person name="Markow T.A."/>
            <person name="Kaufman T.C."/>
            <person name="Kellis M."/>
            <person name="Gelbart W."/>
            <person name="Iyer V.N."/>
            <person name="Pollard D.A."/>
            <person name="Sackton T.B."/>
            <person name="Larracuente A.M."/>
            <person name="Singh N.D."/>
            <person name="Abad J.P."/>
            <person name="Abt D.N."/>
            <person name="Adryan B."/>
            <person name="Aguade M."/>
            <person name="Akashi H."/>
            <person name="Anderson W.W."/>
            <person name="Aquadro C.F."/>
            <person name="Ardell D.H."/>
            <person name="Arguello R."/>
            <person name="Artieri C.G."/>
            <person name="Barbash D.A."/>
            <person name="Barker D."/>
            <person name="Barsanti P."/>
            <person name="Batterham P."/>
            <person name="Batzoglou S."/>
            <person name="Begun D."/>
            <person name="Bhutkar A."/>
            <person name="Blanco E."/>
            <person name="Bosak S.A."/>
            <person name="Bradley R.K."/>
            <person name="Brand A.D."/>
            <person name="Brent M.R."/>
            <person name="Brooks A.N."/>
            <person name="Brown R.H."/>
            <person name="Butlin R.K."/>
            <person name="Caggese C."/>
            <person name="Calvi B.R."/>
            <person name="Bernardo de Carvalho A."/>
            <person name="Caspi A."/>
            <person name="Castrezana S."/>
            <person name="Celniker S.E."/>
            <person name="Chang J.L."/>
            <person name="Chapple C."/>
            <person name="Chatterji S."/>
            <person name="Chinwalla A."/>
            <person name="Civetta A."/>
            <person name="Clifton S.W."/>
            <person name="Comeron J.M."/>
            <person name="Costello J.C."/>
            <person name="Coyne J.A."/>
            <person name="Daub J."/>
            <person name="David R.G."/>
            <person name="Delcher A.L."/>
            <person name="Delehaunty K."/>
            <person name="Do C.B."/>
            <person name="Ebling H."/>
            <person name="Edwards K."/>
            <person name="Eickbush T."/>
            <person name="Evans J.D."/>
            <person name="Filipski A."/>
            <person name="Findeiss S."/>
            <person name="Freyhult E."/>
            <person name="Fulton L."/>
            <person name="Fulton R."/>
            <person name="Garcia A.C."/>
            <person name="Gardiner A."/>
            <person name="Garfield D.A."/>
            <person name="Garvin B.E."/>
            <person name="Gibson G."/>
            <person name="Gilbert D."/>
            <person name="Gnerre S."/>
            <person name="Godfrey J."/>
            <person name="Good R."/>
            <person name="Gotea V."/>
            <person name="Gravely B."/>
            <person name="Greenberg A.J."/>
            <person name="Griffiths-Jones S."/>
            <person name="Gross S."/>
            <person name="Guigo R."/>
            <person name="Gustafson E.A."/>
            <person name="Haerty W."/>
            <person name="Hahn M.W."/>
            <person name="Halligan D.L."/>
            <person name="Halpern A.L."/>
            <person name="Halter G.M."/>
            <person name="Han M.V."/>
            <person name="Heger A."/>
            <person name="Hillier L."/>
            <person name="Hinrichs A.S."/>
            <person name="Holmes I."/>
            <person name="Hoskins R.A."/>
            <person name="Hubisz M.J."/>
            <person name="Hultmark D."/>
            <person name="Huntley M.A."/>
            <person name="Jaffe D.B."/>
            <person name="Jagadeeshan S."/>
            <person name="Jeck W.R."/>
            <person name="Johnson J."/>
            <person name="Jones C.D."/>
            <person name="Jordan W.C."/>
            <person name="Karpen G.H."/>
            <person name="Kataoka E."/>
            <person name="Keightley P.D."/>
            <person name="Kheradpour P."/>
            <person name="Kirkness E.F."/>
            <person name="Koerich L.B."/>
            <person name="Kristiansen K."/>
            <person name="Kudrna D."/>
            <person name="Kulathinal R.J."/>
            <person name="Kumar S."/>
            <person name="Kwok R."/>
            <person name="Lander E."/>
            <person name="Langley C.H."/>
            <person name="Lapoint R."/>
            <person name="Lazzaro B.P."/>
            <person name="Lee S.J."/>
            <person name="Levesque L."/>
            <person name="Li R."/>
            <person name="Lin C.F."/>
            <person name="Lin M.F."/>
            <person name="Lindblad-Toh K."/>
            <person name="Llopart A."/>
            <person name="Long M."/>
            <person name="Low L."/>
            <person name="Lozovsky E."/>
            <person name="Lu J."/>
            <person name="Luo M."/>
            <person name="Machado C.A."/>
            <person name="Makalowski W."/>
            <person name="Marzo M."/>
            <person name="Matsuda M."/>
            <person name="Matzkin L."/>
            <person name="McAllister B."/>
            <person name="McBride C.S."/>
            <person name="McKernan B."/>
            <person name="McKernan K."/>
            <person name="Mendez-Lago M."/>
            <person name="Minx P."/>
            <person name="Mollenhauer M.U."/>
            <person name="Montooth K."/>
            <person name="Mount S.M."/>
            <person name="Mu X."/>
            <person name="Myers E."/>
            <person name="Negre B."/>
            <person name="Newfeld S."/>
            <person name="Nielsen R."/>
            <person name="Noor M.A."/>
            <person name="O'Grady P."/>
            <person name="Pachter L."/>
            <person name="Papaceit M."/>
            <person name="Parisi M.J."/>
            <person name="Parisi M."/>
            <person name="Parts L."/>
            <person name="Pedersen J.S."/>
            <person name="Pesole G."/>
            <person name="Phillippy A.M."/>
            <person name="Ponting C.P."/>
            <person name="Pop M."/>
            <person name="Porcelli D."/>
            <person name="Powell J.R."/>
            <person name="Prohaska S."/>
            <person name="Pruitt K."/>
            <person name="Puig M."/>
            <person name="Quesneville H."/>
            <person name="Ram K.R."/>
            <person name="Rand D."/>
            <person name="Rasmussen M.D."/>
            <person name="Reed L.K."/>
            <person name="Reenan R."/>
            <person name="Reily A."/>
            <person name="Remington K.A."/>
            <person name="Rieger T.T."/>
            <person name="Ritchie M.G."/>
            <person name="Robin C."/>
            <person name="Rogers Y.H."/>
            <person name="Rohde C."/>
            <person name="Rozas J."/>
            <person name="Rubenfield M.J."/>
            <person name="Ruiz A."/>
            <person name="Russo S."/>
            <person name="Salzberg S.L."/>
            <person name="Sanchez-Gracia A."/>
            <person name="Saranga D.J."/>
            <person name="Sato H."/>
            <person name="Schaeffer S.W."/>
            <person name="Schatz M.C."/>
            <person name="Schlenke T."/>
            <person name="Schwartz R."/>
            <person name="Segarra C."/>
            <person name="Singh R.S."/>
            <person name="Sirot L."/>
            <person name="Sirota M."/>
            <person name="Sisneros N.B."/>
            <person name="Smith C.D."/>
            <person name="Smith T.F."/>
            <person name="Spieth J."/>
            <person name="Stage D.E."/>
            <person name="Stark A."/>
            <person name="Stephan W."/>
            <person name="Strausberg R.L."/>
            <person name="Strempel S."/>
            <person name="Sturgill D."/>
            <person name="Sutton G."/>
            <person name="Sutton G.G."/>
            <person name="Tao W."/>
            <person name="Teichmann S."/>
            <person name="Tobari Y.N."/>
            <person name="Tomimura Y."/>
            <person name="Tsolas J.M."/>
            <person name="Valente V.L."/>
            <person name="Venter E."/>
            <person name="Venter J.C."/>
            <person name="Vicario S."/>
            <person name="Vieira F.G."/>
            <person name="Vilella A.J."/>
            <person name="Villasante A."/>
            <person name="Walenz B."/>
            <person name="Wang J."/>
            <person name="Wasserman M."/>
            <person name="Watts T."/>
            <person name="Wilson D."/>
            <person name="Wilson R.K."/>
            <person name="Wing R.A."/>
            <person name="Wolfner M.F."/>
            <person name="Wong A."/>
            <person name="Wong G.K."/>
            <person name="Wu C.I."/>
            <person name="Wu G."/>
            <person name="Yamamoto D."/>
            <person name="Yang H.P."/>
            <person name="Yang S.P."/>
            <person name="Yorke J.A."/>
            <person name="Yoshida K."/>
            <person name="Zdobnov E."/>
            <person name="Zhang P."/>
            <person name="Zhang Y."/>
            <person name="Zimin A.V."/>
            <person name="Baldwin J."/>
            <person name="Abdouelleil A."/>
            <person name="Abdulkadir J."/>
            <person name="Abebe A."/>
            <person name="Abera B."/>
            <person name="Abreu J."/>
            <person name="Acer S.C."/>
            <person name="Aftuck L."/>
            <person name="Alexander A."/>
            <person name="An P."/>
            <person name="Anderson E."/>
            <person name="Anderson S."/>
            <person name="Arachi H."/>
            <person name="Azer M."/>
            <person name="Bachantsang P."/>
            <person name="Barry A."/>
            <person name="Bayul T."/>
            <person name="Berlin A."/>
            <person name="Bessette D."/>
            <person name="Bloom T."/>
            <person name="Blye J."/>
            <person name="Boguslavskiy L."/>
            <person name="Bonnet C."/>
            <person name="Boukhgalter B."/>
            <person name="Bourzgui I."/>
            <person name="Brown A."/>
            <person name="Cahill P."/>
            <person name="Channer S."/>
            <person name="Cheshatsang Y."/>
            <person name="Chuda L."/>
            <person name="Citroen M."/>
            <person name="Collymore A."/>
            <person name="Cooke P."/>
            <person name="Costello M."/>
            <person name="D'Aco K."/>
            <person name="Daza R."/>
            <person name="De Haan G."/>
            <person name="DeGray S."/>
            <person name="DeMaso C."/>
            <person name="Dhargay N."/>
            <person name="Dooley K."/>
            <person name="Dooley E."/>
            <person name="Doricent M."/>
            <person name="Dorje P."/>
            <person name="Dorjee K."/>
            <person name="Dupes A."/>
            <person name="Elong R."/>
            <person name="Falk J."/>
            <person name="Farina A."/>
            <person name="Faro S."/>
            <person name="Ferguson D."/>
            <person name="Fisher S."/>
            <person name="Foley C.D."/>
            <person name="Franke A."/>
            <person name="Friedrich D."/>
            <person name="Gadbois L."/>
            <person name="Gearin G."/>
            <person name="Gearin C.R."/>
            <person name="Giannoukos G."/>
            <person name="Goode T."/>
            <person name="Graham J."/>
            <person name="Grandbois E."/>
            <person name="Grewal S."/>
            <person name="Gyaltsen K."/>
            <person name="Hafez N."/>
            <person name="Hagos B."/>
            <person name="Hall J."/>
            <person name="Henson C."/>
            <person name="Hollinger A."/>
            <person name="Honan T."/>
            <person name="Huard M.D."/>
            <person name="Hughes L."/>
            <person name="Hurhula B."/>
            <person name="Husby M.E."/>
            <person name="Kamat A."/>
            <person name="Kanga B."/>
            <person name="Kashin S."/>
            <person name="Khazanovich D."/>
            <person name="Kisner P."/>
            <person name="Lance K."/>
            <person name="Lara M."/>
            <person name="Lee W."/>
            <person name="Lennon N."/>
            <person name="Letendre F."/>
            <person name="LeVine R."/>
            <person name="Lipovsky A."/>
            <person name="Liu X."/>
            <person name="Liu J."/>
            <person name="Liu S."/>
            <person name="Lokyitsang T."/>
            <person name="Lokyitsang Y."/>
            <person name="Lubonja R."/>
            <person name="Lui A."/>
            <person name="MacDonald P."/>
            <person name="Magnisalis V."/>
            <person name="Maru K."/>
            <person name="Matthews C."/>
            <person name="McCusker W."/>
            <person name="McDonough S."/>
            <person name="Mehta T."/>
            <person name="Meldrim J."/>
            <person name="Meneus L."/>
            <person name="Mihai O."/>
            <person name="Mihalev A."/>
            <person name="Mihova T."/>
            <person name="Mittelman R."/>
            <person name="Mlenga V."/>
            <person name="Montmayeur A."/>
            <person name="Mulrain L."/>
            <person name="Navidi A."/>
            <person name="Naylor J."/>
            <person name="Negash T."/>
            <person name="Nguyen T."/>
            <person name="Nguyen N."/>
            <person name="Nicol R."/>
            <person name="Norbu C."/>
            <person name="Norbu N."/>
            <person name="Novod N."/>
            <person name="O'Neill B."/>
            <person name="Osman S."/>
            <person name="Markiewicz E."/>
            <person name="Oyono O.L."/>
            <person name="Patti C."/>
            <person name="Phunkhang P."/>
            <person name="Pierre F."/>
            <person name="Priest M."/>
            <person name="Raghuraman S."/>
            <person name="Rege F."/>
            <person name="Reyes R."/>
            <person name="Rise C."/>
            <person name="Rogov P."/>
            <person name="Ross K."/>
            <person name="Ryan E."/>
            <person name="Settipalli S."/>
            <person name="Shea T."/>
            <person name="Sherpa N."/>
            <person name="Shi L."/>
            <person name="Shih D."/>
            <person name="Sparrow T."/>
            <person name="Spaulding J."/>
            <person name="Stalker J."/>
            <person name="Stange-Thomann N."/>
            <person name="Stavropoulos S."/>
            <person name="Stone C."/>
            <person name="Strader C."/>
            <person name="Tesfaye S."/>
            <person name="Thomson T."/>
            <person name="Thoulutsang Y."/>
            <person name="Thoulutsang D."/>
            <person name="Topham K."/>
            <person name="Topping I."/>
            <person name="Tsamla T."/>
            <person name="Vassiliev H."/>
            <person name="Vo A."/>
            <person name="Wangchuk T."/>
            <person name="Wangdi T."/>
            <person name="Weiand M."/>
            <person name="Wilkinson J."/>
            <person name="Wilson A."/>
            <person name="Yadav S."/>
            <person name="Young G."/>
            <person name="Yu Q."/>
            <person name="Zembek L."/>
            <person name="Zhong D."/>
            <person name="Zimmer A."/>
            <person name="Zwirko Z."/>
            <person name="Jaffe D.B."/>
            <person name="Alvarez P."/>
            <person name="Brockman W."/>
            <person name="Butler J."/>
            <person name="Chin C."/>
            <person name="Gnerre S."/>
            <person name="Grabherr M."/>
            <person name="Kleber M."/>
            <person name="Mauceli E."/>
            <person name="MacCallum I."/>
        </authorList>
    </citation>
    <scope>NUCLEOTIDE SEQUENCE [LARGE SCALE GENOMIC DNA]</scope>
    <source>
        <strain evidence="2 3">TSC#14021-0224.01</strain>
    </source>
</reference>